<organism evidence="1 2">
    <name type="scientific">Plasmodium brasilianum</name>
    <dbReference type="NCBI Taxonomy" id="5824"/>
    <lineage>
        <taxon>Eukaryota</taxon>
        <taxon>Sar</taxon>
        <taxon>Alveolata</taxon>
        <taxon>Apicomplexa</taxon>
        <taxon>Aconoidasida</taxon>
        <taxon>Haemosporida</taxon>
        <taxon>Plasmodiidae</taxon>
        <taxon>Plasmodium</taxon>
        <taxon>Plasmodium (Plasmodium)</taxon>
    </lineage>
</organism>
<dbReference type="Proteomes" id="UP001056978">
    <property type="component" value="Chromosome 13"/>
</dbReference>
<proteinExistence type="predicted"/>
<evidence type="ECO:0000313" key="1">
    <source>
        <dbReference type="EMBL" id="KAI4836005.1"/>
    </source>
</evidence>
<keyword evidence="2" id="KW-1185">Reference proteome</keyword>
<evidence type="ECO:0000313" key="2">
    <source>
        <dbReference type="Proteomes" id="UP001056978"/>
    </source>
</evidence>
<comment type="caution">
    <text evidence="1">The sequence shown here is derived from an EMBL/GenBank/DDBJ whole genome shotgun (WGS) entry which is preliminary data.</text>
</comment>
<protein>
    <submittedName>
        <fullName evidence="1">Uncharacterized protein</fullName>
    </submittedName>
</protein>
<gene>
    <name evidence="1" type="ORF">MKS88_005225</name>
</gene>
<reference evidence="1" key="1">
    <citation type="submission" date="2022-06" db="EMBL/GenBank/DDBJ databases">
        <title>The First Complete Genome of the Simian Malaria Parasite Plasmodium brasilianum.</title>
        <authorList>
            <person name="Bajic M."/>
            <person name="Ravishankar S."/>
        </authorList>
    </citation>
    <scope>NUCLEOTIDE SEQUENCE</scope>
    <source>
        <strain evidence="1">Bolivian I</strain>
    </source>
</reference>
<sequence length="251" mass="29201">MEEKYRSFISIKIFAFVILILICHYNSINNFSKTLCKKYKLDGDLCLTTNRQLSGDSMYIKLNDIIGCNVKYNKLLNEDNSKNNENNVSKIEKFRTTALNGREWNKVPKKIKSSHNSMDKYFEKKIFNLLETFDKSDMKINKMTHNIKRRRMIVSRAIPIFLALFMGLVFISSSKALVIMDKCVLVRTAVLVSRDGKRQCKKIVVPEGVLVAGSVVLIFVIFLFILGIAYTFKKIEKYEKMKENNCKFCYF</sequence>
<accession>A0ACB9Y4X2</accession>
<name>A0ACB9Y4X2_PLABR</name>
<dbReference type="EMBL" id="CM043781">
    <property type="protein sequence ID" value="KAI4836005.1"/>
    <property type="molecule type" value="Genomic_DNA"/>
</dbReference>